<keyword evidence="5" id="KW-0671">Queuosine biosynthesis</keyword>
<dbReference type="Gene3D" id="3.30.70.20">
    <property type="match status" value="1"/>
</dbReference>
<dbReference type="PANTHER" id="PTHR30002">
    <property type="entry name" value="EPOXYQUEUOSINE REDUCTASE"/>
    <property type="match status" value="1"/>
</dbReference>
<dbReference type="GO" id="GO:0051539">
    <property type="term" value="F:4 iron, 4 sulfur cluster binding"/>
    <property type="evidence" value="ECO:0007669"/>
    <property type="project" value="UniProtKB-KW"/>
</dbReference>
<accession>B9L0J0</accession>
<dbReference type="GO" id="GO:0052693">
    <property type="term" value="F:epoxyqueuosine reductase activity"/>
    <property type="evidence" value="ECO:0007669"/>
    <property type="project" value="TreeGrafter"/>
</dbReference>
<dbReference type="InterPro" id="IPR011989">
    <property type="entry name" value="ARM-like"/>
</dbReference>
<proteinExistence type="predicted"/>
<sequence length="392" mass="44224">MCIAKDELRELAERSGLSLLAVTTADPFPGLTDLLLARIRAGYLDGMDWFDEERARIAGDPHNLHPTARSIVSVALPYWLPDIVPPNDGIVRGRIARYAWGHDYHRVLRDRMRRLHQSLQERCGRPIEARFLVDTARIVDREIAARAGLGWQGKNTMILVPRYGSWVLLGELLLDIDIEPDAPLRPRCGRCQRCLDACPTGALIHPYELFAPRCISYLTIEHRGPLPWEVRPLVANWVFGCDICQEVCPYTAAAQRADDPVVFPERLEHCFPSLEWLLTMSEDEFRSVYRDRPVLRAKRVGLARNAAVALGNVGDQRHLETLAWAVLAHDEPLVRSHAAWAMARIDYTASLPVLQRALAQESDSSARQEIERVLVSPPAPLNRSSATLLRSH</sequence>
<name>B9L0J0_THERP</name>
<dbReference type="EMBL" id="CP001275">
    <property type="protein sequence ID" value="ACM06344.1"/>
    <property type="molecule type" value="Genomic_DNA"/>
</dbReference>
<evidence type="ECO:0000256" key="5">
    <source>
        <dbReference type="ARBA" id="ARBA00022785"/>
    </source>
</evidence>
<evidence type="ECO:0000256" key="7">
    <source>
        <dbReference type="ARBA" id="ARBA00023004"/>
    </source>
</evidence>
<dbReference type="HOGENOM" id="CLU_030790_0_0_0"/>
<evidence type="ECO:0000256" key="2">
    <source>
        <dbReference type="ARBA" id="ARBA00022490"/>
    </source>
</evidence>
<dbReference type="Pfam" id="PF13646">
    <property type="entry name" value="HEAT_2"/>
    <property type="match status" value="1"/>
</dbReference>
<gene>
    <name evidence="10" type="ordered locus">trd_1061</name>
</gene>
<dbReference type="InterPro" id="IPR017900">
    <property type="entry name" value="4Fe4S_Fe_S_CS"/>
</dbReference>
<keyword evidence="2" id="KW-0963">Cytoplasm</keyword>
<dbReference type="OrthoDB" id="9784571at2"/>
<dbReference type="Pfam" id="PF08331">
    <property type="entry name" value="QueG_DUF1730"/>
    <property type="match status" value="1"/>
</dbReference>
<dbReference type="SUPFAM" id="SSF48371">
    <property type="entry name" value="ARM repeat"/>
    <property type="match status" value="1"/>
</dbReference>
<dbReference type="SUPFAM" id="SSF46548">
    <property type="entry name" value="alpha-helical ferredoxin"/>
    <property type="match status" value="1"/>
</dbReference>
<evidence type="ECO:0000256" key="8">
    <source>
        <dbReference type="ARBA" id="ARBA00023014"/>
    </source>
</evidence>
<evidence type="ECO:0000256" key="4">
    <source>
        <dbReference type="ARBA" id="ARBA00022723"/>
    </source>
</evidence>
<dbReference type="KEGG" id="tro:trd_1061"/>
<evidence type="ECO:0000256" key="3">
    <source>
        <dbReference type="ARBA" id="ARBA00022694"/>
    </source>
</evidence>
<dbReference type="Gene3D" id="1.25.10.10">
    <property type="entry name" value="Leucine-rich Repeat Variant"/>
    <property type="match status" value="1"/>
</dbReference>
<dbReference type="STRING" id="309801.trd_1061"/>
<dbReference type="GO" id="GO:0008616">
    <property type="term" value="P:tRNA queuosine(34) biosynthetic process"/>
    <property type="evidence" value="ECO:0007669"/>
    <property type="project" value="UniProtKB-KW"/>
</dbReference>
<evidence type="ECO:0000256" key="6">
    <source>
        <dbReference type="ARBA" id="ARBA00023002"/>
    </source>
</evidence>
<dbReference type="InterPro" id="IPR017896">
    <property type="entry name" value="4Fe4S_Fe-S-bd"/>
</dbReference>
<organism evidence="10 11">
    <name type="scientific">Thermomicrobium roseum (strain ATCC 27502 / DSM 5159 / P-2)</name>
    <dbReference type="NCBI Taxonomy" id="309801"/>
    <lineage>
        <taxon>Bacteria</taxon>
        <taxon>Pseudomonadati</taxon>
        <taxon>Thermomicrobiota</taxon>
        <taxon>Thermomicrobia</taxon>
        <taxon>Thermomicrobiales</taxon>
        <taxon>Thermomicrobiaceae</taxon>
        <taxon>Thermomicrobium</taxon>
    </lineage>
</organism>
<dbReference type="Pfam" id="PF13484">
    <property type="entry name" value="Fer4_16"/>
    <property type="match status" value="1"/>
</dbReference>
<evidence type="ECO:0000313" key="11">
    <source>
        <dbReference type="Proteomes" id="UP000000447"/>
    </source>
</evidence>
<keyword evidence="1" id="KW-0004">4Fe-4S</keyword>
<keyword evidence="4" id="KW-0479">Metal-binding</keyword>
<dbReference type="AlphaFoldDB" id="B9L0J0"/>
<dbReference type="PROSITE" id="PS51379">
    <property type="entry name" value="4FE4S_FER_2"/>
    <property type="match status" value="1"/>
</dbReference>
<keyword evidence="10" id="KW-0456">Lyase</keyword>
<dbReference type="PANTHER" id="PTHR30002:SF4">
    <property type="entry name" value="EPOXYQUEUOSINE REDUCTASE"/>
    <property type="match status" value="1"/>
</dbReference>
<evidence type="ECO:0000256" key="1">
    <source>
        <dbReference type="ARBA" id="ARBA00022485"/>
    </source>
</evidence>
<keyword evidence="6" id="KW-0560">Oxidoreductase</keyword>
<dbReference type="InterPro" id="IPR016024">
    <property type="entry name" value="ARM-type_fold"/>
</dbReference>
<dbReference type="InterPro" id="IPR013542">
    <property type="entry name" value="QueG_DUF1730"/>
</dbReference>
<keyword evidence="7" id="KW-0408">Iron</keyword>
<dbReference type="InterPro" id="IPR004453">
    <property type="entry name" value="QueG"/>
</dbReference>
<reference evidence="10 11" key="1">
    <citation type="journal article" date="2009" name="PLoS ONE">
        <title>Complete genome sequence of the aerobic CO-oxidizing thermophile Thermomicrobium roseum.</title>
        <authorList>
            <person name="Wu D."/>
            <person name="Raymond J."/>
            <person name="Wu M."/>
            <person name="Chatterji S."/>
            <person name="Ren Q."/>
            <person name="Graham J.E."/>
            <person name="Bryant D.A."/>
            <person name="Robb F."/>
            <person name="Colman A."/>
            <person name="Tallon L.J."/>
            <person name="Badger J.H."/>
            <person name="Madupu R."/>
            <person name="Ward N.L."/>
            <person name="Eisen J.A."/>
        </authorList>
    </citation>
    <scope>NUCLEOTIDE SEQUENCE [LARGE SCALE GENOMIC DNA]</scope>
    <source>
        <strain evidence="11">ATCC 27502 / DSM 5159 / P-2</strain>
    </source>
</reference>
<dbReference type="GO" id="GO:0016829">
    <property type="term" value="F:lyase activity"/>
    <property type="evidence" value="ECO:0007669"/>
    <property type="project" value="UniProtKB-KW"/>
</dbReference>
<dbReference type="eggNOG" id="COG1600">
    <property type="taxonomic scope" value="Bacteria"/>
</dbReference>
<keyword evidence="8" id="KW-0411">Iron-sulfur</keyword>
<keyword evidence="3" id="KW-0819">tRNA processing</keyword>
<protein>
    <submittedName>
        <fullName evidence="10">PBS lyase HEAT-like repeat domain protein</fullName>
    </submittedName>
</protein>
<keyword evidence="11" id="KW-1185">Reference proteome</keyword>
<evidence type="ECO:0000313" key="10">
    <source>
        <dbReference type="EMBL" id="ACM06344.1"/>
    </source>
</evidence>
<dbReference type="GO" id="GO:0046872">
    <property type="term" value="F:metal ion binding"/>
    <property type="evidence" value="ECO:0007669"/>
    <property type="project" value="UniProtKB-KW"/>
</dbReference>
<dbReference type="PROSITE" id="PS00198">
    <property type="entry name" value="4FE4S_FER_1"/>
    <property type="match status" value="1"/>
</dbReference>
<feature type="domain" description="4Fe-4S ferredoxin-type" evidence="9">
    <location>
        <begin position="176"/>
        <end position="208"/>
    </location>
</feature>
<dbReference type="Proteomes" id="UP000000447">
    <property type="component" value="Chromosome"/>
</dbReference>
<evidence type="ECO:0000259" key="9">
    <source>
        <dbReference type="PROSITE" id="PS51379"/>
    </source>
</evidence>
<dbReference type="RefSeq" id="WP_015922014.1">
    <property type="nucleotide sequence ID" value="NC_011959.1"/>
</dbReference>
<dbReference type="NCBIfam" id="TIGR00276">
    <property type="entry name" value="tRNA epoxyqueuosine(34) reductase QueG"/>
    <property type="match status" value="1"/>
</dbReference>